<dbReference type="KEGG" id="bph:Bphy_3412"/>
<feature type="region of interest" description="Disordered" evidence="1">
    <location>
        <begin position="105"/>
        <end position="181"/>
    </location>
</feature>
<evidence type="ECO:0008006" key="4">
    <source>
        <dbReference type="Google" id="ProtNLM"/>
    </source>
</evidence>
<feature type="region of interest" description="Disordered" evidence="1">
    <location>
        <begin position="247"/>
        <end position="307"/>
    </location>
</feature>
<gene>
    <name evidence="2" type="ordered locus">Bphy_3412</name>
</gene>
<accession>B2JL37</accession>
<dbReference type="AlphaFoldDB" id="B2JL37"/>
<dbReference type="Proteomes" id="UP000001192">
    <property type="component" value="Chromosome 2"/>
</dbReference>
<name>B2JL37_PARP8</name>
<dbReference type="HOGENOM" id="CLU_905113_0_0_4"/>
<feature type="compositionally biased region" description="Polar residues" evidence="1">
    <location>
        <begin position="152"/>
        <end position="161"/>
    </location>
</feature>
<protein>
    <recommendedName>
        <fullName evidence="4">DnaT DNA-binding domain-containing protein</fullName>
    </recommendedName>
</protein>
<evidence type="ECO:0000313" key="2">
    <source>
        <dbReference type="EMBL" id="ACC72566.1"/>
    </source>
</evidence>
<evidence type="ECO:0000256" key="1">
    <source>
        <dbReference type="SAM" id="MobiDB-lite"/>
    </source>
</evidence>
<proteinExistence type="predicted"/>
<organism evidence="2 3">
    <name type="scientific">Paraburkholderia phymatum (strain DSM 17167 / CIP 108236 / LMG 21445 / STM815)</name>
    <name type="common">Burkholderia phymatum</name>
    <dbReference type="NCBI Taxonomy" id="391038"/>
    <lineage>
        <taxon>Bacteria</taxon>
        <taxon>Pseudomonadati</taxon>
        <taxon>Pseudomonadota</taxon>
        <taxon>Betaproteobacteria</taxon>
        <taxon>Burkholderiales</taxon>
        <taxon>Burkholderiaceae</taxon>
        <taxon>Paraburkholderia</taxon>
    </lineage>
</organism>
<dbReference type="EMBL" id="CP001044">
    <property type="protein sequence ID" value="ACC72566.1"/>
    <property type="molecule type" value="Genomic_DNA"/>
</dbReference>
<dbReference type="STRING" id="391038.Bphy_3412"/>
<evidence type="ECO:0000313" key="3">
    <source>
        <dbReference type="Proteomes" id="UP000001192"/>
    </source>
</evidence>
<keyword evidence="3" id="KW-1185">Reference proteome</keyword>
<dbReference type="eggNOG" id="COG3935">
    <property type="taxonomic scope" value="Bacteria"/>
</dbReference>
<feature type="compositionally biased region" description="Basic and acidic residues" evidence="1">
    <location>
        <begin position="263"/>
        <end position="288"/>
    </location>
</feature>
<reference evidence="3" key="1">
    <citation type="journal article" date="2014" name="Stand. Genomic Sci.">
        <title>Complete genome sequence of Burkholderia phymatum STM815(T), a broad host range and efficient nitrogen-fixing symbiont of Mimosa species.</title>
        <authorList>
            <person name="Moulin L."/>
            <person name="Klonowska A."/>
            <person name="Caroline B."/>
            <person name="Booth K."/>
            <person name="Vriezen J.A."/>
            <person name="Melkonian R."/>
            <person name="James E.K."/>
            <person name="Young J.P."/>
            <person name="Bena G."/>
            <person name="Hauser L."/>
            <person name="Land M."/>
            <person name="Kyrpides N."/>
            <person name="Bruce D."/>
            <person name="Chain P."/>
            <person name="Copeland A."/>
            <person name="Pitluck S."/>
            <person name="Woyke T."/>
            <person name="Lizotte-Waniewski M."/>
            <person name="Bristow J."/>
            <person name="Riley M."/>
        </authorList>
    </citation>
    <scope>NUCLEOTIDE SEQUENCE [LARGE SCALE GENOMIC DNA]</scope>
    <source>
        <strain evidence="3">DSM 17167 / CIP 108236 / LMG 21445 / STM815</strain>
    </source>
</reference>
<sequence>MPRIRTVKPALFQHSTLFDAEHETGLPLRLAYIGLFTCCDREGRFKWDERELKLHILPWDDLDFSRVLDALVTRGFVVEYASDTGEKYGWIPTFCKHQVINNRETASELPAPPEPLIQQRSATRDSRVPRACPTRAKRKGRERKGKEVNLKTKGTAQVSGTASRARAKQPPAPPTPSGPATITLAMRKAHISGAQPSNPRIIALAEQGVTPEAVNDACEEAHRVHPDESIPVAYVCTILERWQREPQRSNGHGRAYGHASSGFDERAKDRKRAGDELTGRARRAREVDAGDVIDVTATEIGHDPRHS</sequence>